<proteinExistence type="predicted"/>
<reference evidence="2" key="1">
    <citation type="submission" date="2017-03" db="EMBL/GenBank/DDBJ databases">
        <title>Phytopthora megakarya and P. palmivora, two closely related causual agents of cacao black pod achieved similar genome size and gene model numbers by different mechanisms.</title>
        <authorList>
            <person name="Ali S."/>
            <person name="Shao J."/>
            <person name="Larry D.J."/>
            <person name="Kronmiller B."/>
            <person name="Shen D."/>
            <person name="Strem M.D."/>
            <person name="Melnick R.L."/>
            <person name="Guiltinan M.J."/>
            <person name="Tyler B.M."/>
            <person name="Meinhardt L.W."/>
            <person name="Bailey B.A."/>
        </authorList>
    </citation>
    <scope>NUCLEOTIDE SEQUENCE [LARGE SCALE GENOMIC DNA]</scope>
    <source>
        <strain evidence="2">zdho120</strain>
    </source>
</reference>
<evidence type="ECO:0000313" key="2">
    <source>
        <dbReference type="Proteomes" id="UP000198211"/>
    </source>
</evidence>
<keyword evidence="2" id="KW-1185">Reference proteome</keyword>
<accession>A0A225W1R2</accession>
<name>A0A225W1R2_9STRA</name>
<dbReference type="Proteomes" id="UP000198211">
    <property type="component" value="Unassembled WGS sequence"/>
</dbReference>
<organism evidence="1 2">
    <name type="scientific">Phytophthora megakarya</name>
    <dbReference type="NCBI Taxonomy" id="4795"/>
    <lineage>
        <taxon>Eukaryota</taxon>
        <taxon>Sar</taxon>
        <taxon>Stramenopiles</taxon>
        <taxon>Oomycota</taxon>
        <taxon>Peronosporomycetes</taxon>
        <taxon>Peronosporales</taxon>
        <taxon>Peronosporaceae</taxon>
        <taxon>Phytophthora</taxon>
    </lineage>
</organism>
<evidence type="ECO:0000313" key="1">
    <source>
        <dbReference type="EMBL" id="OWZ11653.1"/>
    </source>
</evidence>
<comment type="caution">
    <text evidence="1">The sequence shown here is derived from an EMBL/GenBank/DDBJ whole genome shotgun (WGS) entry which is preliminary data.</text>
</comment>
<protein>
    <submittedName>
        <fullName evidence="1">Uncharacterized protein</fullName>
    </submittedName>
</protein>
<gene>
    <name evidence="1" type="ORF">PHMEG_00015292</name>
</gene>
<dbReference type="AlphaFoldDB" id="A0A225W1R2"/>
<sequence length="130" mass="15336">MSLPGDVIFEEKEFPRLQNPTSPEPTSQHLNCTNGTSCTQPAITPSVTLPTLSSFRDLSNAHITCFIRRRRMILKILLRLNSTILTIRYRSFNSEEDLQEEEQRKLTRNINPLRKTTFEYWYHLRKDERP</sequence>
<dbReference type="EMBL" id="NBNE01002067">
    <property type="protein sequence ID" value="OWZ11653.1"/>
    <property type="molecule type" value="Genomic_DNA"/>
</dbReference>